<feature type="domain" description="SET" evidence="15">
    <location>
        <begin position="625"/>
        <end position="730"/>
    </location>
</feature>
<evidence type="ECO:0000259" key="14">
    <source>
        <dbReference type="PROSITE" id="PS50103"/>
    </source>
</evidence>
<dbReference type="Pfam" id="PF01426">
    <property type="entry name" value="BAH"/>
    <property type="match status" value="1"/>
</dbReference>
<evidence type="ECO:0000256" key="4">
    <source>
        <dbReference type="ARBA" id="ARBA00022691"/>
    </source>
</evidence>
<dbReference type="PANTHER" id="PTHR46147:SF3">
    <property type="entry name" value="HISTONE-LYSINE N-METHYLTRANSFERASE ASH1"/>
    <property type="match status" value="1"/>
</dbReference>
<keyword evidence="2" id="KW-0489">Methyltransferase</keyword>
<dbReference type="GO" id="GO:0000785">
    <property type="term" value="C:chromatin"/>
    <property type="evidence" value="ECO:0000318"/>
    <property type="project" value="GO_Central"/>
</dbReference>
<dbReference type="FunFam" id="3.30.40.10:FF:000113">
    <property type="entry name" value="Histone-lysine N-methyltransferase"/>
    <property type="match status" value="1"/>
</dbReference>
<evidence type="ECO:0000313" key="19">
    <source>
        <dbReference type="Proteomes" id="UP000001357"/>
    </source>
</evidence>
<dbReference type="KEGG" id="mbr:MONBRDRAFT_34767"/>
<evidence type="ECO:0000256" key="2">
    <source>
        <dbReference type="ARBA" id="ARBA00022603"/>
    </source>
</evidence>
<feature type="transmembrane region" description="Helical" evidence="13">
    <location>
        <begin position="322"/>
        <end position="342"/>
    </location>
</feature>
<dbReference type="FunFam" id="4.10.1000.10:FF:000001">
    <property type="entry name" value="zinc finger CCCH domain-containing protein 15-like"/>
    <property type="match status" value="1"/>
</dbReference>
<feature type="compositionally biased region" description="Polar residues" evidence="12">
    <location>
        <begin position="102"/>
        <end position="117"/>
    </location>
</feature>
<dbReference type="InterPro" id="IPR001025">
    <property type="entry name" value="BAH_dom"/>
</dbReference>
<evidence type="ECO:0000256" key="9">
    <source>
        <dbReference type="ARBA" id="ARBA00023242"/>
    </source>
</evidence>
<dbReference type="SUPFAM" id="SSF48371">
    <property type="entry name" value="ARM repeat"/>
    <property type="match status" value="1"/>
</dbReference>
<evidence type="ECO:0000256" key="8">
    <source>
        <dbReference type="ARBA" id="ARBA00022833"/>
    </source>
</evidence>
<dbReference type="InParanoid" id="A9VDX1"/>
<dbReference type="PROSITE" id="PS50103">
    <property type="entry name" value="ZF_C3H1"/>
    <property type="match status" value="1"/>
</dbReference>
<feature type="domain" description="Post-SET" evidence="16">
    <location>
        <begin position="736"/>
        <end position="752"/>
    </location>
</feature>
<dbReference type="GO" id="GO:0003682">
    <property type="term" value="F:chromatin binding"/>
    <property type="evidence" value="ECO:0007669"/>
    <property type="project" value="InterPro"/>
</dbReference>
<dbReference type="PROSITE" id="PS51038">
    <property type="entry name" value="BAH"/>
    <property type="match status" value="1"/>
</dbReference>
<dbReference type="PROSITE" id="PS50280">
    <property type="entry name" value="SET"/>
    <property type="match status" value="1"/>
</dbReference>
<dbReference type="SMART" id="SM00356">
    <property type="entry name" value="ZnF_C3H1"/>
    <property type="match status" value="1"/>
</dbReference>
<keyword evidence="19" id="KW-1185">Reference proteome</keyword>
<dbReference type="EMBL" id="CH991591">
    <property type="protein sequence ID" value="EDQ84292.1"/>
    <property type="molecule type" value="Genomic_DNA"/>
</dbReference>
<feature type="domain" description="C3H1-type" evidence="14">
    <location>
        <begin position="117"/>
        <end position="145"/>
    </location>
</feature>
<dbReference type="SUPFAM" id="SSF90229">
    <property type="entry name" value="CCCH zinc finger"/>
    <property type="match status" value="1"/>
</dbReference>
<evidence type="ECO:0000256" key="10">
    <source>
        <dbReference type="PROSITE-ProRule" id="PRU00723"/>
    </source>
</evidence>
<evidence type="ECO:0000313" key="18">
    <source>
        <dbReference type="EMBL" id="EDQ84292.1"/>
    </source>
</evidence>
<keyword evidence="8 10" id="KW-0862">Zinc</keyword>
<dbReference type="Gene3D" id="4.10.1000.10">
    <property type="entry name" value="Zinc finger, CCCH-type"/>
    <property type="match status" value="1"/>
</dbReference>
<feature type="domain" description="BAH" evidence="17">
    <location>
        <begin position="1426"/>
        <end position="1546"/>
    </location>
</feature>
<dbReference type="GO" id="GO:0005634">
    <property type="term" value="C:nucleus"/>
    <property type="evidence" value="ECO:0000318"/>
    <property type="project" value="GO_Central"/>
</dbReference>
<feature type="transmembrane region" description="Helical" evidence="13">
    <location>
        <begin position="492"/>
        <end position="517"/>
    </location>
</feature>
<keyword evidence="6" id="KW-0677">Repeat</keyword>
<dbReference type="Gene3D" id="3.30.40.10">
    <property type="entry name" value="Zinc/RING finger domain, C3HC4 (zinc finger)"/>
    <property type="match status" value="1"/>
</dbReference>
<organism evidence="18 19">
    <name type="scientific">Monosiga brevicollis</name>
    <name type="common">Choanoflagellate</name>
    <dbReference type="NCBI Taxonomy" id="81824"/>
    <lineage>
        <taxon>Eukaryota</taxon>
        <taxon>Choanoflagellata</taxon>
        <taxon>Craspedida</taxon>
        <taxon>Salpingoecidae</taxon>
        <taxon>Monosiga</taxon>
    </lineage>
</organism>
<comment type="subcellular location">
    <subcellularLocation>
        <location evidence="1">Nucleus</location>
    </subcellularLocation>
</comment>
<dbReference type="SMART" id="SM00317">
    <property type="entry name" value="SET"/>
    <property type="match status" value="1"/>
</dbReference>
<dbReference type="Pfam" id="PF20826">
    <property type="entry name" value="PHD_5"/>
    <property type="match status" value="1"/>
</dbReference>
<evidence type="ECO:0000256" key="3">
    <source>
        <dbReference type="ARBA" id="ARBA00022679"/>
    </source>
</evidence>
<keyword evidence="7 10" id="KW-0863">Zinc-finger</keyword>
<dbReference type="SMART" id="SM00508">
    <property type="entry name" value="PostSET"/>
    <property type="match status" value="1"/>
</dbReference>
<keyword evidence="4" id="KW-0949">S-adenosyl-L-methionine</keyword>
<keyword evidence="3" id="KW-0808">Transferase</keyword>
<feature type="coiled-coil region" evidence="11">
    <location>
        <begin position="1086"/>
        <end position="1120"/>
    </location>
</feature>
<keyword evidence="11" id="KW-0175">Coiled coil</keyword>
<feature type="transmembrane region" description="Helical" evidence="13">
    <location>
        <begin position="450"/>
        <end position="472"/>
    </location>
</feature>
<dbReference type="InterPro" id="IPR011011">
    <property type="entry name" value="Znf_FYVE_PHD"/>
</dbReference>
<dbReference type="GO" id="GO:0008270">
    <property type="term" value="F:zinc ion binding"/>
    <property type="evidence" value="ECO:0007669"/>
    <property type="project" value="UniProtKB-KW"/>
</dbReference>
<evidence type="ECO:0000259" key="17">
    <source>
        <dbReference type="PROSITE" id="PS51038"/>
    </source>
</evidence>
<gene>
    <name evidence="18" type="ORF">MONBRDRAFT_34767</name>
</gene>
<dbReference type="SUPFAM" id="SSF57903">
    <property type="entry name" value="FYVE/PHD zinc finger"/>
    <property type="match status" value="1"/>
</dbReference>
<dbReference type="PROSITE" id="PS01359">
    <property type="entry name" value="ZF_PHD_1"/>
    <property type="match status" value="1"/>
</dbReference>
<dbReference type="Proteomes" id="UP000001357">
    <property type="component" value="Unassembled WGS sequence"/>
</dbReference>
<dbReference type="InterPro" id="IPR043151">
    <property type="entry name" value="BAH_sf"/>
</dbReference>
<dbReference type="InterPro" id="IPR001214">
    <property type="entry name" value="SET_dom"/>
</dbReference>
<dbReference type="InterPro" id="IPR003616">
    <property type="entry name" value="Post-SET_dom"/>
</dbReference>
<dbReference type="SMART" id="SM00439">
    <property type="entry name" value="BAH"/>
    <property type="match status" value="1"/>
</dbReference>
<name>A9VDX1_MONBE</name>
<dbReference type="Gene3D" id="2.30.30.490">
    <property type="match status" value="1"/>
</dbReference>
<dbReference type="PANTHER" id="PTHR46147">
    <property type="entry name" value="HISTONE-LYSINE N-METHYLTRANSFERASE ASH1"/>
    <property type="match status" value="1"/>
</dbReference>
<feature type="compositionally biased region" description="Low complexity" evidence="12">
    <location>
        <begin position="69"/>
        <end position="80"/>
    </location>
</feature>
<dbReference type="GO" id="GO:0046975">
    <property type="term" value="F:histone H3K36 methyltransferase activity"/>
    <property type="evidence" value="ECO:0000318"/>
    <property type="project" value="GO_Central"/>
</dbReference>
<keyword evidence="13" id="KW-1133">Transmembrane helix</keyword>
<evidence type="ECO:0000256" key="12">
    <source>
        <dbReference type="SAM" id="MobiDB-lite"/>
    </source>
</evidence>
<dbReference type="SMART" id="SM00249">
    <property type="entry name" value="PHD"/>
    <property type="match status" value="1"/>
</dbReference>
<dbReference type="RefSeq" id="XP_001750922.1">
    <property type="nucleotide sequence ID" value="XM_001750870.1"/>
</dbReference>
<dbReference type="GO" id="GO:0006355">
    <property type="term" value="P:regulation of DNA-templated transcription"/>
    <property type="evidence" value="ECO:0000318"/>
    <property type="project" value="GO_Central"/>
</dbReference>
<dbReference type="STRING" id="81824.A9VDX1"/>
<keyword evidence="9" id="KW-0539">Nucleus</keyword>
<dbReference type="SUPFAM" id="SSF82199">
    <property type="entry name" value="SET domain"/>
    <property type="match status" value="1"/>
</dbReference>
<dbReference type="InterPro" id="IPR001965">
    <property type="entry name" value="Znf_PHD"/>
</dbReference>
<evidence type="ECO:0000256" key="6">
    <source>
        <dbReference type="ARBA" id="ARBA00022737"/>
    </source>
</evidence>
<evidence type="ECO:0000256" key="7">
    <source>
        <dbReference type="ARBA" id="ARBA00022771"/>
    </source>
</evidence>
<dbReference type="GeneID" id="5896177"/>
<accession>A9VDX1</accession>
<feature type="region of interest" description="Disordered" evidence="12">
    <location>
        <begin position="1418"/>
        <end position="1437"/>
    </location>
</feature>
<dbReference type="InterPro" id="IPR000571">
    <property type="entry name" value="Znf_CCCH"/>
</dbReference>
<feature type="region of interest" description="Disordered" evidence="12">
    <location>
        <begin position="1205"/>
        <end position="1231"/>
    </location>
</feature>
<feature type="coiled-coil region" evidence="11">
    <location>
        <begin position="797"/>
        <end position="824"/>
    </location>
</feature>
<dbReference type="PROSITE" id="PS50868">
    <property type="entry name" value="POST_SET"/>
    <property type="match status" value="1"/>
</dbReference>
<protein>
    <submittedName>
        <fullName evidence="18">Uncharacterized protein</fullName>
    </submittedName>
</protein>
<dbReference type="Gene3D" id="2.170.270.10">
    <property type="entry name" value="SET domain"/>
    <property type="match status" value="1"/>
</dbReference>
<dbReference type="InterPro" id="IPR046341">
    <property type="entry name" value="SET_dom_sf"/>
</dbReference>
<feature type="region of interest" description="Disordered" evidence="12">
    <location>
        <begin position="1"/>
        <end position="117"/>
    </location>
</feature>
<evidence type="ECO:0000259" key="15">
    <source>
        <dbReference type="PROSITE" id="PS50280"/>
    </source>
</evidence>
<sequence length="1635" mass="180535">MAETTGATAAAATAAATTMAGEKDGAAGVAKNMTTGHAAPATIRQKQEDDHDDGERDEQDGDGREPRTAAESSAGVPAAATSVAGGSMPEGSVHRTPLSGKRSMSSSEIRDPTQNPRLKTRLCTQFMTTGSCRYGDKCIFAHGPHELRGANATMYMTMMQTGAVNPMAMAAMMNNPNGEPAAKRKPILNMARAKTRLCKQAPIKTRCPPLRSCLSPPLSLSLSFVCVPFRRLQVFSRSFTTTCSVFTVYSMSPSPPRLSHSRAVTFFFLSLRSLSMPSNALDPVLTLSTRPSRLPPNSSLSSFPDAHPSPLSPLSSLLSRSLSVSMLLSTLYSLLPTLYSLIADLFSLLSTPYSLLSPLPPLLPTLYSLISDLYSLLSTLWSLISTPYSLLSTLYSLLSTLYSLLSTLYSLLSTLYSLLSTLYSLLSTLYSLLSTLYSLLSTLYSLLSTLYSLLSTLPTLLSLLYSLLSLLYSLLSSPPSPLSPLSSLLSTLYSLLSTLPTLLSLLYSLLSLLYSLLSSPPSPLSPLSSLLSPLYMHSLLSVAVDGEEEEEEDSSGGGEGILSVIPNAAPVVINAATNGKLTAIDQPHHVAGSFLGTGTGTMHVSPPFCSYPGPVTVSSFQRRSWWRQLKRIHFPLKGFGIITTADIPAGTFVMEYVGQVLSTEQFAERVATTYENRKHFHCLNLDGGLVIDAGKAGCDARYINHSCHWRVGIFAKRPIRAGEELTYDYNFESFKEDMACHCGASNCRGFIRPKARDDRLRRTSRLSALRLAIEEGTEPAQLWRPFFWHKGSMESTIEGQRNFLQAERIEAERLQQQAQLMQSTFQARFAAWRRSSRVNDVLDAHPEWLIDQRVAVATTLHDFLSLLSSHRSKTLGLVARPLMRALPRLARENGVLTWDDIAERVDDGQYKNIEDCLQDLLALCDAFFHKFARGSKEHRSILAVRHLILKNRGRVLQDQVRNTSEAMAVAVRSMHGDAVEHGADANRNVDDKTGVIAKTPWSDHIRCVCESLVDEGNMVQCCSCGTWQHVVCMGTTMAAAAEVQDYRCWLCAGIPRSREVPLDSDVERLADQARLAPQGRDLQAQLIDAEAEARAVEASRDALHSELSEAKASLQQLTNRRNKTRSFLGMVRAALEADIAMLPPNPARWSAVEVAGPVSTSESSSVSDLPLYELDGLSDLDNKNLGGGRGAGPLSTPLASSDMALPVATTPTSDSIGTLHPTRPPTPPTLSAEGMPILAAESASIISKGGLTEARTRMLLDLLFSLEHSDDANALTQAVDEMVHLRSTATATNTKSTELITTLSYRRKGHGSVTLSDVIDHSRRLLAQTMALQVYDNAAKQLKAKHAQMRSASRRLASRVATLEEQLDETLVHYRTLEVTNPWHDAKPALLRLGDCIYVVAENSEALEDHLMSSVRRSSLKPTKQRSWPKGQGTIPANHPQARQVYEVMRIEMLWRDANGQPWLTGRCFFFPEHSMREPRHQFHPQELAFSPEMRSIPAHLYRGHCCVLHRAQYISGRPTRSGHESHVYLVDRIYRPRPKHDWSNLDRPSMQILQVCEHPAEWQAFPKPLDVQRHPIQDEEEQRAALRERTAMQQAKRARLLECVYMFKTESHDLIEDASYLLSSRRREKKRLTF</sequence>
<dbReference type="InterPro" id="IPR019786">
    <property type="entry name" value="Zinc_finger_PHD-type_CS"/>
</dbReference>
<dbReference type="InterPro" id="IPR016024">
    <property type="entry name" value="ARM-type_fold"/>
</dbReference>
<keyword evidence="13" id="KW-0472">Membrane</keyword>
<dbReference type="Pfam" id="PF00642">
    <property type="entry name" value="zf-CCCH"/>
    <property type="match status" value="1"/>
</dbReference>
<feature type="zinc finger region" description="C3H1-type" evidence="10">
    <location>
        <begin position="117"/>
        <end position="145"/>
    </location>
</feature>
<evidence type="ECO:0000256" key="13">
    <source>
        <dbReference type="SAM" id="Phobius"/>
    </source>
</evidence>
<evidence type="ECO:0000259" key="16">
    <source>
        <dbReference type="PROSITE" id="PS50868"/>
    </source>
</evidence>
<proteinExistence type="predicted"/>
<dbReference type="InterPro" id="IPR013083">
    <property type="entry name" value="Znf_RING/FYVE/PHD"/>
</dbReference>
<dbReference type="InterPro" id="IPR036855">
    <property type="entry name" value="Znf_CCCH_sf"/>
</dbReference>
<dbReference type="GO" id="GO:0032259">
    <property type="term" value="P:methylation"/>
    <property type="evidence" value="ECO:0007669"/>
    <property type="project" value="UniProtKB-KW"/>
</dbReference>
<dbReference type="eggNOG" id="KOG1083">
    <property type="taxonomic scope" value="Eukaryota"/>
</dbReference>
<feature type="compositionally biased region" description="Low complexity" evidence="12">
    <location>
        <begin position="1"/>
        <end position="20"/>
    </location>
</feature>
<dbReference type="Pfam" id="PF00856">
    <property type="entry name" value="SET"/>
    <property type="match status" value="1"/>
</dbReference>
<feature type="compositionally biased region" description="Acidic residues" evidence="12">
    <location>
        <begin position="50"/>
        <end position="60"/>
    </location>
</feature>
<evidence type="ECO:0000256" key="11">
    <source>
        <dbReference type="SAM" id="Coils"/>
    </source>
</evidence>
<evidence type="ECO:0000256" key="5">
    <source>
        <dbReference type="ARBA" id="ARBA00022723"/>
    </source>
</evidence>
<keyword evidence="13" id="KW-0812">Transmembrane</keyword>
<evidence type="ECO:0000256" key="1">
    <source>
        <dbReference type="ARBA" id="ARBA00004123"/>
    </source>
</evidence>
<keyword evidence="5 10" id="KW-0479">Metal-binding</keyword>
<reference evidence="18 19" key="1">
    <citation type="journal article" date="2008" name="Nature">
        <title>The genome of the choanoflagellate Monosiga brevicollis and the origin of metazoans.</title>
        <authorList>
            <consortium name="JGI Sequencing"/>
            <person name="King N."/>
            <person name="Westbrook M.J."/>
            <person name="Young S.L."/>
            <person name="Kuo A."/>
            <person name="Abedin M."/>
            <person name="Chapman J."/>
            <person name="Fairclough S."/>
            <person name="Hellsten U."/>
            <person name="Isogai Y."/>
            <person name="Letunic I."/>
            <person name="Marr M."/>
            <person name="Pincus D."/>
            <person name="Putnam N."/>
            <person name="Rokas A."/>
            <person name="Wright K.J."/>
            <person name="Zuzow R."/>
            <person name="Dirks W."/>
            <person name="Good M."/>
            <person name="Goodstein D."/>
            <person name="Lemons D."/>
            <person name="Li W."/>
            <person name="Lyons J.B."/>
            <person name="Morris A."/>
            <person name="Nichols S."/>
            <person name="Richter D.J."/>
            <person name="Salamov A."/>
            <person name="Bork P."/>
            <person name="Lim W.A."/>
            <person name="Manning G."/>
            <person name="Miller W.T."/>
            <person name="McGinnis W."/>
            <person name="Shapiro H."/>
            <person name="Tjian R."/>
            <person name="Grigoriev I.V."/>
            <person name="Rokhsar D."/>
        </authorList>
    </citation>
    <scope>NUCLEOTIDE SEQUENCE [LARGE SCALE GENOMIC DNA]</scope>
    <source>
        <strain evidence="19">MX1 / ATCC 50154</strain>
    </source>
</reference>
<feature type="transmembrane region" description="Helical" evidence="13">
    <location>
        <begin position="422"/>
        <end position="443"/>
    </location>
</feature>